<dbReference type="Proteomes" id="UP000195781">
    <property type="component" value="Unassembled WGS sequence"/>
</dbReference>
<dbReference type="RefSeq" id="WP_094336027.1">
    <property type="nucleotide sequence ID" value="NZ_NFIE01000027.1"/>
</dbReference>
<dbReference type="InterPro" id="IPR014858">
    <property type="entry name" value="BrxB"/>
</dbReference>
<evidence type="ECO:0000313" key="2">
    <source>
        <dbReference type="Proteomes" id="UP000195781"/>
    </source>
</evidence>
<sequence length="200" mass="22863">MTASESPSITMSFELIRSRLCDPNFLQGKGLGNEVPFFVFPYDAKQEDEVRERTEALLRASRAGEIPARIVRFDLWDIFCSICEYYEAFDDLKRLEERRGASMALQQIKELAMPEDYVRVMAERYEREYGGANPGRDVVLITGVGKVYPFTRAHDILENAQPVLSEVPLVMFYPGVYDGQSLRLFGSIADGNYYRAFTLL</sequence>
<organism evidence="1 2">
    <name type="scientific">[Collinsella] massiliensis</name>
    <dbReference type="NCBI Taxonomy" id="1232426"/>
    <lineage>
        <taxon>Bacteria</taxon>
        <taxon>Bacillati</taxon>
        <taxon>Actinomycetota</taxon>
        <taxon>Coriobacteriia</taxon>
        <taxon>Coriobacteriales</taxon>
        <taxon>Coriobacteriaceae</taxon>
        <taxon>Enorma</taxon>
    </lineage>
</organism>
<accession>A0A1Y3XSE9</accession>
<name>A0A1Y3XSE9_9ACTN</name>
<evidence type="ECO:0008006" key="3">
    <source>
        <dbReference type="Google" id="ProtNLM"/>
    </source>
</evidence>
<gene>
    <name evidence="1" type="ORF">B5G02_09395</name>
</gene>
<dbReference type="OrthoDB" id="1093513at2"/>
<proteinExistence type="predicted"/>
<keyword evidence="2" id="KW-1185">Reference proteome</keyword>
<protein>
    <recommendedName>
        <fullName evidence="3">DUF1788 domain-containing protein</fullName>
    </recommendedName>
</protein>
<evidence type="ECO:0000313" key="1">
    <source>
        <dbReference type="EMBL" id="OUN85030.1"/>
    </source>
</evidence>
<dbReference type="EMBL" id="NFIE01000027">
    <property type="protein sequence ID" value="OUN85030.1"/>
    <property type="molecule type" value="Genomic_DNA"/>
</dbReference>
<comment type="caution">
    <text evidence="1">The sequence shown here is derived from an EMBL/GenBank/DDBJ whole genome shotgun (WGS) entry which is preliminary data.</text>
</comment>
<dbReference type="Pfam" id="PF08747">
    <property type="entry name" value="BrxB"/>
    <property type="match status" value="1"/>
</dbReference>
<dbReference type="AlphaFoldDB" id="A0A1Y3XSE9"/>
<reference evidence="2" key="1">
    <citation type="submission" date="2017-04" db="EMBL/GenBank/DDBJ databases">
        <title>Function of individual gut microbiota members based on whole genome sequencing of pure cultures obtained from chicken caecum.</title>
        <authorList>
            <person name="Medvecky M."/>
            <person name="Cejkova D."/>
            <person name="Polansky O."/>
            <person name="Karasova D."/>
            <person name="Kubasova T."/>
            <person name="Cizek A."/>
            <person name="Rychlik I."/>
        </authorList>
    </citation>
    <scope>NUCLEOTIDE SEQUENCE [LARGE SCALE GENOMIC DNA]</scope>
    <source>
        <strain evidence="2">An5</strain>
    </source>
</reference>